<dbReference type="EMBL" id="UINC01014961">
    <property type="protein sequence ID" value="SVA63387.1"/>
    <property type="molecule type" value="Genomic_DNA"/>
</dbReference>
<reference evidence="1" key="1">
    <citation type="submission" date="2018-05" db="EMBL/GenBank/DDBJ databases">
        <authorList>
            <person name="Lanie J.A."/>
            <person name="Ng W.-L."/>
            <person name="Kazmierczak K.M."/>
            <person name="Andrzejewski T.M."/>
            <person name="Davidsen T.M."/>
            <person name="Wayne K.J."/>
            <person name="Tettelin H."/>
            <person name="Glass J.I."/>
            <person name="Rusch D."/>
            <person name="Podicherti R."/>
            <person name="Tsui H.-C.T."/>
            <person name="Winkler M.E."/>
        </authorList>
    </citation>
    <scope>NUCLEOTIDE SEQUENCE</scope>
</reference>
<accession>A0A381XGV7</accession>
<organism evidence="1">
    <name type="scientific">marine metagenome</name>
    <dbReference type="NCBI Taxonomy" id="408172"/>
    <lineage>
        <taxon>unclassified sequences</taxon>
        <taxon>metagenomes</taxon>
        <taxon>ecological metagenomes</taxon>
    </lineage>
</organism>
<sequence length="985" mass="105311">HSSTTDLSMSTFSADPILWADSAGNVMLDPVNSFPAGTELSEVAEVIVDVDPPVIDRVYAEPADVKLGVWDATHNPLLQTTIKIKFNKVMADLGSNMVVILNTSDTEYTITDLDHVGTYPDGYSMASFVYQVGSTFTDKTGGTPLDVVNIKLVSGNNSHLTDGVFSNPNSIESFLRASDLEESNVQVHVSPPIIGSIETADNRVDGTYGKTASIPVVLNFVDQVTGNSEEVFFGNNASITVTLNTVNSQVDDTGEAVITITELAADGFSATGEYTVGDDDVNTDALRVTGIAKSSATAVYDEFFNNLDLDKDGMASTQGEAEAEDLPTINFTNPLYDAMAIDVDDPVLSFIDVFEGDPKVSFTQGTLKIGDDIDLVLSFNEPVKVDGDLTITMNTNGTAVIAASESATYQTLERTLKGNYVVAEDEAVDELDITSISLANGVKLTDNPNSVPPDNIDQPNLLDQITYTNFKLPDHAHTIKVDGIRPEVDKVTTTTYKYTDDTEFTQASNSYGIGTKITLRIEFSEPIVISSGTIGLNLGLAQGNITVTSGDILALDQSIIEKEFTVALDDNDGEDRIKVDQDILPTPGNDYTLTDVAENETDSDGRTFTNTNIDDAGSSQIYIDAERPSPPVTIAIVPDGGTAENTADYNEFFNSTNTGIKVTVTLPNDDTSIDDGAIYLEFQKPDLSFAPLEPTVSTSIKVDNDNVDVKCYRISDNDCPGGSCEITVTEANLVAANDGNALADRQNIVVQAYLIDDANNKSENSLAVTNLAGLTVDKTIPNLVSVGYTTTAESPTPYPQGTQIPLRLTFQSESTDADSSIVTLSGSSDNITITLNVGTPNTEILFEKSASQLGETDAAKTAYGEETYTVAADEANVFSDDSPYDYISALLVTGVTVNAVDVLRDLAGNPITSSDLDDDFNDAGFTNLTGVYVDGIPPEAPNSINIEVNENPVIPLYPTTMASCDCADFWNQYATDVVFTYDMVA</sequence>
<proteinExistence type="predicted"/>
<gene>
    <name evidence="1" type="ORF">METZ01_LOCUS116241</name>
</gene>
<feature type="non-terminal residue" evidence="1">
    <location>
        <position position="985"/>
    </location>
</feature>
<evidence type="ECO:0000313" key="1">
    <source>
        <dbReference type="EMBL" id="SVA63387.1"/>
    </source>
</evidence>
<name>A0A381XGV7_9ZZZZ</name>
<protein>
    <submittedName>
        <fullName evidence="1">Uncharacterized protein</fullName>
    </submittedName>
</protein>
<dbReference type="AlphaFoldDB" id="A0A381XGV7"/>
<feature type="non-terminal residue" evidence="1">
    <location>
        <position position="1"/>
    </location>
</feature>